<reference evidence="3" key="1">
    <citation type="submission" date="2008-04" db="EMBL/GenBank/DDBJ databases">
        <title>Complete sequence of plasmid 1 of Burkholderia ambifaria MC40-6.</title>
        <authorList>
            <person name="Copeland A."/>
            <person name="Lucas S."/>
            <person name="Lapidus A."/>
            <person name="Glavina del Rio T."/>
            <person name="Dalin E."/>
            <person name="Tice H."/>
            <person name="Pitluck S."/>
            <person name="Chain P."/>
            <person name="Malfatti S."/>
            <person name="Shin M."/>
            <person name="Vergez L."/>
            <person name="Lang D."/>
            <person name="Schmutz J."/>
            <person name="Larimer F."/>
            <person name="Land M."/>
            <person name="Hauser L."/>
            <person name="Kyrpides N."/>
            <person name="Lykidis A."/>
            <person name="Ramette A."/>
            <person name="Konstantinidis K."/>
            <person name="Tiedje J."/>
            <person name="Richardson P."/>
        </authorList>
    </citation>
    <scope>NUCLEOTIDE SEQUENCE [LARGE SCALE GENOMIC DNA]</scope>
    <source>
        <strain evidence="3">MC40-6</strain>
        <plasmid evidence="3">Plasmid pBMC401</plasmid>
    </source>
</reference>
<organism evidence="2 3">
    <name type="scientific">Burkholderia ambifaria (strain MC40-6)</name>
    <dbReference type="NCBI Taxonomy" id="398577"/>
    <lineage>
        <taxon>Bacteria</taxon>
        <taxon>Pseudomonadati</taxon>
        <taxon>Pseudomonadota</taxon>
        <taxon>Betaproteobacteria</taxon>
        <taxon>Burkholderiales</taxon>
        <taxon>Burkholderiaceae</taxon>
        <taxon>Burkholderia</taxon>
        <taxon>Burkholderia cepacia complex</taxon>
    </lineage>
</organism>
<sequence>MSDKIEMTVTINPLVSPLLFERLSACTSARHRATILKSLAETTLRQELTGYVHAPAQTKTQAYSPPPAAGARAAGGIDNEGFQVLRVDDSGHESAGFGDELGGQLAGYFE</sequence>
<dbReference type="EMBL" id="CP001028">
    <property type="protein sequence ID" value="ACB68964.1"/>
    <property type="molecule type" value="Genomic_DNA"/>
</dbReference>
<keyword evidence="2" id="KW-0614">Plasmid</keyword>
<name>B1Z687_BURA4</name>
<feature type="region of interest" description="Disordered" evidence="1">
    <location>
        <begin position="56"/>
        <end position="75"/>
    </location>
</feature>
<protein>
    <submittedName>
        <fullName evidence="2">Uncharacterized protein</fullName>
    </submittedName>
</protein>
<evidence type="ECO:0000256" key="1">
    <source>
        <dbReference type="SAM" id="MobiDB-lite"/>
    </source>
</evidence>
<dbReference type="Proteomes" id="UP000001680">
    <property type="component" value="Plasmid pBMC401"/>
</dbReference>
<dbReference type="OrthoDB" id="9031622at2"/>
<gene>
    <name evidence="2" type="ordered locus">BamMC406_6539</name>
</gene>
<dbReference type="RefSeq" id="WP_012367199.1">
    <property type="nucleotide sequence ID" value="NC_010553.1"/>
</dbReference>
<dbReference type="HOGENOM" id="CLU_2166179_0_0_4"/>
<evidence type="ECO:0000313" key="3">
    <source>
        <dbReference type="Proteomes" id="UP000001680"/>
    </source>
</evidence>
<dbReference type="KEGG" id="bac:BamMC406_6539"/>
<accession>B1Z687</accession>
<geneLocation type="plasmid" evidence="2 3">
    <name>pBMC401</name>
</geneLocation>
<dbReference type="AlphaFoldDB" id="B1Z687"/>
<evidence type="ECO:0000313" key="2">
    <source>
        <dbReference type="EMBL" id="ACB68964.1"/>
    </source>
</evidence>
<proteinExistence type="predicted"/>